<evidence type="ECO:0000313" key="4">
    <source>
        <dbReference type="Proteomes" id="UP000507470"/>
    </source>
</evidence>
<keyword evidence="4" id="KW-1185">Reference proteome</keyword>
<organism evidence="3 4">
    <name type="scientific">Mytilus coruscus</name>
    <name type="common">Sea mussel</name>
    <dbReference type="NCBI Taxonomy" id="42192"/>
    <lineage>
        <taxon>Eukaryota</taxon>
        <taxon>Metazoa</taxon>
        <taxon>Spiralia</taxon>
        <taxon>Lophotrochozoa</taxon>
        <taxon>Mollusca</taxon>
        <taxon>Bivalvia</taxon>
        <taxon>Autobranchia</taxon>
        <taxon>Pteriomorphia</taxon>
        <taxon>Mytilida</taxon>
        <taxon>Mytiloidea</taxon>
        <taxon>Mytilidae</taxon>
        <taxon>Mytilinae</taxon>
        <taxon>Mytilus</taxon>
    </lineage>
</organism>
<protein>
    <recommendedName>
        <fullName evidence="5">Ig-like domain-containing protein</fullName>
    </recommendedName>
</protein>
<feature type="transmembrane region" description="Helical" evidence="1">
    <location>
        <begin position="225"/>
        <end position="246"/>
    </location>
</feature>
<dbReference type="Gene3D" id="2.60.40.10">
    <property type="entry name" value="Immunoglobulins"/>
    <property type="match status" value="1"/>
</dbReference>
<dbReference type="Proteomes" id="UP000507470">
    <property type="component" value="Unassembled WGS sequence"/>
</dbReference>
<accession>A0A6J8BD68</accession>
<dbReference type="OrthoDB" id="10323423at2759"/>
<feature type="signal peptide" evidence="2">
    <location>
        <begin position="1"/>
        <end position="17"/>
    </location>
</feature>
<gene>
    <name evidence="3" type="ORF">MCOR_17388</name>
</gene>
<dbReference type="InterPro" id="IPR036179">
    <property type="entry name" value="Ig-like_dom_sf"/>
</dbReference>
<feature type="chain" id="PRO_5026973415" description="Ig-like domain-containing protein" evidence="2">
    <location>
        <begin position="18"/>
        <end position="287"/>
    </location>
</feature>
<dbReference type="AlphaFoldDB" id="A0A6J8BD68"/>
<keyword evidence="1" id="KW-0472">Membrane</keyword>
<name>A0A6J8BD68_MYTCO</name>
<reference evidence="3 4" key="1">
    <citation type="submission" date="2020-06" db="EMBL/GenBank/DDBJ databases">
        <authorList>
            <person name="Li R."/>
            <person name="Bekaert M."/>
        </authorList>
    </citation>
    <scope>NUCLEOTIDE SEQUENCE [LARGE SCALE GENOMIC DNA]</scope>
    <source>
        <strain evidence="4">wild</strain>
    </source>
</reference>
<dbReference type="InterPro" id="IPR013783">
    <property type="entry name" value="Ig-like_fold"/>
</dbReference>
<dbReference type="SUPFAM" id="SSF48726">
    <property type="entry name" value="Immunoglobulin"/>
    <property type="match status" value="1"/>
</dbReference>
<sequence>MIWYLLIWCLCSWGVSSQKVFWEIKDLAITSEGNITLFFYTTSVPGNKVTWMKKSDVIVHHGLVFYRSKFAEVSVSEGSFLTIMNANESDFGVSYTCIADIFSFDSMLDLDVLNVSVLPNDNDVYISWNLASRKLLGIYISRIFPIPHCQIFHKGTSILQTPTTTSERDGYYYNVSVSFVIPFQLELCDGYLNILCSLNNQTISVGNKRALPVCNDSKEKNNQTVLLIVLGILVLVLLHCVLNRIINCDIRTLKDIASTLHTNPKQEMPPLIKSERMETTMFLEHTP</sequence>
<evidence type="ECO:0000256" key="1">
    <source>
        <dbReference type="SAM" id="Phobius"/>
    </source>
</evidence>
<dbReference type="EMBL" id="CACVKT020003068">
    <property type="protein sequence ID" value="CAC5381533.1"/>
    <property type="molecule type" value="Genomic_DNA"/>
</dbReference>
<keyword evidence="1" id="KW-0812">Transmembrane</keyword>
<keyword evidence="1" id="KW-1133">Transmembrane helix</keyword>
<evidence type="ECO:0000313" key="3">
    <source>
        <dbReference type="EMBL" id="CAC5381533.1"/>
    </source>
</evidence>
<evidence type="ECO:0008006" key="5">
    <source>
        <dbReference type="Google" id="ProtNLM"/>
    </source>
</evidence>
<evidence type="ECO:0000256" key="2">
    <source>
        <dbReference type="SAM" id="SignalP"/>
    </source>
</evidence>
<keyword evidence="2" id="KW-0732">Signal</keyword>
<proteinExistence type="predicted"/>